<dbReference type="Pfam" id="PF20159">
    <property type="entry name" value="YidB"/>
    <property type="match status" value="1"/>
</dbReference>
<evidence type="ECO:0000313" key="2">
    <source>
        <dbReference type="Proteomes" id="UP000053937"/>
    </source>
</evidence>
<gene>
    <name evidence="1" type="ORF">ASB62_04340</name>
</gene>
<dbReference type="RefSeq" id="WP_059138783.1">
    <property type="nucleotide sequence ID" value="NZ_LMBR01000099.1"/>
</dbReference>
<dbReference type="AlphaFoldDB" id="A0A101JPZ4"/>
<sequence length="146" mass="14579">MDFSSLLQLGASVIRGNSDKTTTGIPLDKLGSALSGLLGGQTGKPDLGALLSDLQTSGLGEIAASWLGKGANHAISPDAISGVIGADKLRKFAAQLGISEESAKNAVADALPVMFDKASPDGSLLGDLAGNFGGVNGILDAAKKLF</sequence>
<dbReference type="Proteomes" id="UP000053937">
    <property type="component" value="Unassembled WGS sequence"/>
</dbReference>
<evidence type="ECO:0000313" key="1">
    <source>
        <dbReference type="EMBL" id="KUL30291.1"/>
    </source>
</evidence>
<name>A0A101JPZ4_CHLLI</name>
<keyword evidence="2" id="KW-1185">Reference proteome</keyword>
<protein>
    <recommendedName>
        <fullName evidence="3">DUF937 domain-containing protein</fullName>
    </recommendedName>
</protein>
<accession>A0A101JPZ4</accession>
<dbReference type="Gene3D" id="1.10.10.690">
    <property type="entry name" value="YidB-like"/>
    <property type="match status" value="1"/>
</dbReference>
<proteinExistence type="predicted"/>
<comment type="caution">
    <text evidence="1">The sequence shown here is derived from an EMBL/GenBank/DDBJ whole genome shotgun (WGS) entry which is preliminary data.</text>
</comment>
<dbReference type="InterPro" id="IPR027405">
    <property type="entry name" value="YidB-like"/>
</dbReference>
<reference evidence="1 2" key="1">
    <citation type="submission" date="2015-10" db="EMBL/GenBank/DDBJ databases">
        <title>Draft Genome Sequence of Chlorobium limicola strain Frasassi Growing under Artificial Lighting in the Frasassi Cave System.</title>
        <authorList>
            <person name="Mansor M."/>
            <person name="Macalady J."/>
        </authorList>
    </citation>
    <scope>NUCLEOTIDE SEQUENCE [LARGE SCALE GENOMIC DNA]</scope>
    <source>
        <strain evidence="1 2">Frasassi</strain>
    </source>
</reference>
<dbReference type="OrthoDB" id="9795283at2"/>
<dbReference type="EMBL" id="LMBR01000099">
    <property type="protein sequence ID" value="KUL30291.1"/>
    <property type="molecule type" value="Genomic_DNA"/>
</dbReference>
<dbReference type="InterPro" id="IPR045372">
    <property type="entry name" value="YidB"/>
</dbReference>
<evidence type="ECO:0008006" key="3">
    <source>
        <dbReference type="Google" id="ProtNLM"/>
    </source>
</evidence>
<dbReference type="SUPFAM" id="SSF140804">
    <property type="entry name" value="YidB-like"/>
    <property type="match status" value="1"/>
</dbReference>
<organism evidence="1 2">
    <name type="scientific">Chlorobium limicola</name>
    <dbReference type="NCBI Taxonomy" id="1092"/>
    <lineage>
        <taxon>Bacteria</taxon>
        <taxon>Pseudomonadati</taxon>
        <taxon>Chlorobiota</taxon>
        <taxon>Chlorobiia</taxon>
        <taxon>Chlorobiales</taxon>
        <taxon>Chlorobiaceae</taxon>
        <taxon>Chlorobium/Pelodictyon group</taxon>
        <taxon>Chlorobium</taxon>
    </lineage>
</organism>